<keyword evidence="5" id="KW-1133">Transmembrane helix</keyword>
<keyword evidence="2" id="KW-0418">Kinase</keyword>
<dbReference type="InterPro" id="IPR011990">
    <property type="entry name" value="TPR-like_helical_dom_sf"/>
</dbReference>
<dbReference type="InterPro" id="IPR011712">
    <property type="entry name" value="Sig_transdc_His_kin_sub3_dim/P"/>
</dbReference>
<keyword evidence="4" id="KW-0802">TPR repeat</keyword>
<dbReference type="AlphaFoldDB" id="A0A3E1Y821"/>
<dbReference type="GO" id="GO:0016020">
    <property type="term" value="C:membrane"/>
    <property type="evidence" value="ECO:0007669"/>
    <property type="project" value="InterPro"/>
</dbReference>
<dbReference type="Gene3D" id="3.30.565.10">
    <property type="entry name" value="Histidine kinase-like ATPase, C-terminal domain"/>
    <property type="match status" value="1"/>
</dbReference>
<reference evidence="9 10" key="1">
    <citation type="submission" date="2018-07" db="EMBL/GenBank/DDBJ databases">
        <title>Chitinophaga K2CV101002-2 sp. nov., isolated from a monsoon evergreen broad-leaved forest soil.</title>
        <authorList>
            <person name="Lv Y."/>
        </authorList>
    </citation>
    <scope>NUCLEOTIDE SEQUENCE [LARGE SCALE GENOMIC DNA]</scope>
    <source>
        <strain evidence="9 10">GDMCC 1.1288</strain>
    </source>
</reference>
<feature type="signal peptide" evidence="6">
    <location>
        <begin position="1"/>
        <end position="21"/>
    </location>
</feature>
<evidence type="ECO:0000313" key="9">
    <source>
        <dbReference type="EMBL" id="RFS21328.1"/>
    </source>
</evidence>
<dbReference type="GO" id="GO:0000155">
    <property type="term" value="F:phosphorelay sensor kinase activity"/>
    <property type="evidence" value="ECO:0007669"/>
    <property type="project" value="InterPro"/>
</dbReference>
<dbReference type="InterPro" id="IPR019734">
    <property type="entry name" value="TPR_rpt"/>
</dbReference>
<keyword evidence="1" id="KW-0808">Transferase</keyword>
<dbReference type="Pfam" id="PF02518">
    <property type="entry name" value="HATPase_c"/>
    <property type="match status" value="1"/>
</dbReference>
<feature type="domain" description="Histidine kinase/HSP90-like ATPase" evidence="7">
    <location>
        <begin position="536"/>
        <end position="621"/>
    </location>
</feature>
<dbReference type="Gene3D" id="1.25.40.10">
    <property type="entry name" value="Tetratricopeptide repeat domain"/>
    <property type="match status" value="2"/>
</dbReference>
<feature type="domain" description="Signal transduction histidine kinase subgroup 3 dimerisation and phosphoacceptor" evidence="8">
    <location>
        <begin position="434"/>
        <end position="495"/>
    </location>
</feature>
<dbReference type="Pfam" id="PF07730">
    <property type="entry name" value="HisKA_3"/>
    <property type="match status" value="1"/>
</dbReference>
<dbReference type="CDD" id="cd16917">
    <property type="entry name" value="HATPase_UhpB-NarQ-NarX-like"/>
    <property type="match status" value="1"/>
</dbReference>
<dbReference type="PROSITE" id="PS50005">
    <property type="entry name" value="TPR"/>
    <property type="match status" value="1"/>
</dbReference>
<dbReference type="EMBL" id="QPMM01000008">
    <property type="protein sequence ID" value="RFS21328.1"/>
    <property type="molecule type" value="Genomic_DNA"/>
</dbReference>
<dbReference type="InterPro" id="IPR050482">
    <property type="entry name" value="Sensor_HK_TwoCompSys"/>
</dbReference>
<sequence>MKLMTHILLVLHLLFTIPTLAQDSIMADRLLDSAEALEPVSQRAALTAYNKAAAFSHEQKYIQGEAKAYHYSGFVYTEMGKYDSSLICFYKAATLYEKMSDYWGIGACYGSVANSYQFMAQYDSSLANYQRAIDLFTVHNLEAYKRNLHVGKGRVLFAMKAYKPALNDYETAERLAIKYKDSAVLAQAIINQGAVYFELQQPEESLVRQQRALEIGRLTHNDYIIQIAAVNLADHYNRLRRYDSALVYANLAFEKAELVKSQYAIIQIQGILAGIYMEMGDHKAARRLLEEGLNTAQQINSQEGIAEVYNKLQQSYSKTGDYANAYKFLTLYKTVSDSILSNKHLQTIGEMEIKHHSAQKDAAITQGKLVIQRKNNLLISILSIASCILLIMVLLIQHNRFQHKLQKERLQTLGKGNEVKLLEAAMNGEEKEMARIATEFHDGVSGMLAAIKMHLSQLQQVQPSIGSSTGFGIVLRLLDDASQEVRKTAHNLMPEMEFGLDESLHRFCKNIGKNSHTKVVYHTMGNIPRCLHSFELAVYRITQELVHYAIRHANADSIMVQLSEVALLLSVTVEDNGKGLKATEVDGTGFLSLKSRVKTLNGTIEWNSSPNQGTSVYAEFDIIQVIHDRI</sequence>
<dbReference type="Proteomes" id="UP000260644">
    <property type="component" value="Unassembled WGS sequence"/>
</dbReference>
<evidence type="ECO:0000259" key="8">
    <source>
        <dbReference type="Pfam" id="PF07730"/>
    </source>
</evidence>
<feature type="chain" id="PRO_5017657509" evidence="6">
    <location>
        <begin position="22"/>
        <end position="630"/>
    </location>
</feature>
<feature type="transmembrane region" description="Helical" evidence="5">
    <location>
        <begin position="377"/>
        <end position="396"/>
    </location>
</feature>
<organism evidence="9 10">
    <name type="scientific">Chitinophaga silvatica</name>
    <dbReference type="NCBI Taxonomy" id="2282649"/>
    <lineage>
        <taxon>Bacteria</taxon>
        <taxon>Pseudomonadati</taxon>
        <taxon>Bacteroidota</taxon>
        <taxon>Chitinophagia</taxon>
        <taxon>Chitinophagales</taxon>
        <taxon>Chitinophagaceae</taxon>
        <taxon>Chitinophaga</taxon>
    </lineage>
</organism>
<dbReference type="Gene3D" id="1.20.5.1930">
    <property type="match status" value="1"/>
</dbReference>
<dbReference type="SUPFAM" id="SSF55874">
    <property type="entry name" value="ATPase domain of HSP90 chaperone/DNA topoisomerase II/histidine kinase"/>
    <property type="match status" value="1"/>
</dbReference>
<dbReference type="Pfam" id="PF13424">
    <property type="entry name" value="TPR_12"/>
    <property type="match status" value="1"/>
</dbReference>
<keyword evidence="5" id="KW-0812">Transmembrane</keyword>
<evidence type="ECO:0000256" key="3">
    <source>
        <dbReference type="ARBA" id="ARBA00023012"/>
    </source>
</evidence>
<dbReference type="GO" id="GO:0046983">
    <property type="term" value="F:protein dimerization activity"/>
    <property type="evidence" value="ECO:0007669"/>
    <property type="project" value="InterPro"/>
</dbReference>
<keyword evidence="6" id="KW-0732">Signal</keyword>
<evidence type="ECO:0000256" key="2">
    <source>
        <dbReference type="ARBA" id="ARBA00022777"/>
    </source>
</evidence>
<proteinExistence type="predicted"/>
<evidence type="ECO:0000256" key="6">
    <source>
        <dbReference type="SAM" id="SignalP"/>
    </source>
</evidence>
<evidence type="ECO:0000313" key="10">
    <source>
        <dbReference type="Proteomes" id="UP000260644"/>
    </source>
</evidence>
<evidence type="ECO:0000256" key="5">
    <source>
        <dbReference type="SAM" id="Phobius"/>
    </source>
</evidence>
<dbReference type="SMART" id="SM00028">
    <property type="entry name" value="TPR"/>
    <property type="match status" value="5"/>
</dbReference>
<dbReference type="PANTHER" id="PTHR24421">
    <property type="entry name" value="NITRATE/NITRITE SENSOR PROTEIN NARX-RELATED"/>
    <property type="match status" value="1"/>
</dbReference>
<comment type="caution">
    <text evidence="9">The sequence shown here is derived from an EMBL/GenBank/DDBJ whole genome shotgun (WGS) entry which is preliminary data.</text>
</comment>
<keyword evidence="10" id="KW-1185">Reference proteome</keyword>
<protein>
    <submittedName>
        <fullName evidence="9">Uncharacterized protein</fullName>
    </submittedName>
</protein>
<evidence type="ECO:0000259" key="7">
    <source>
        <dbReference type="Pfam" id="PF02518"/>
    </source>
</evidence>
<dbReference type="SUPFAM" id="SSF48452">
    <property type="entry name" value="TPR-like"/>
    <property type="match status" value="2"/>
</dbReference>
<name>A0A3E1Y821_9BACT</name>
<accession>A0A3E1Y821</accession>
<gene>
    <name evidence="9" type="ORF">DVR12_15615</name>
</gene>
<dbReference type="InterPro" id="IPR003594">
    <property type="entry name" value="HATPase_dom"/>
</dbReference>
<dbReference type="InterPro" id="IPR036890">
    <property type="entry name" value="HATPase_C_sf"/>
</dbReference>
<evidence type="ECO:0000256" key="1">
    <source>
        <dbReference type="ARBA" id="ARBA00022679"/>
    </source>
</evidence>
<keyword evidence="5" id="KW-0472">Membrane</keyword>
<feature type="repeat" description="TPR" evidence="4">
    <location>
        <begin position="66"/>
        <end position="99"/>
    </location>
</feature>
<keyword evidence="3" id="KW-0902">Two-component regulatory system</keyword>
<evidence type="ECO:0000256" key="4">
    <source>
        <dbReference type="PROSITE-ProRule" id="PRU00339"/>
    </source>
</evidence>